<organism evidence="2 3">
    <name type="scientific">Knipowitschia caucasica</name>
    <name type="common">Caucasian dwarf goby</name>
    <name type="synonym">Pomatoschistus caucasicus</name>
    <dbReference type="NCBI Taxonomy" id="637954"/>
    <lineage>
        <taxon>Eukaryota</taxon>
        <taxon>Metazoa</taxon>
        <taxon>Chordata</taxon>
        <taxon>Craniata</taxon>
        <taxon>Vertebrata</taxon>
        <taxon>Euteleostomi</taxon>
        <taxon>Actinopterygii</taxon>
        <taxon>Neopterygii</taxon>
        <taxon>Teleostei</taxon>
        <taxon>Neoteleostei</taxon>
        <taxon>Acanthomorphata</taxon>
        <taxon>Gobiaria</taxon>
        <taxon>Gobiiformes</taxon>
        <taxon>Gobioidei</taxon>
        <taxon>Gobiidae</taxon>
        <taxon>Gobiinae</taxon>
        <taxon>Knipowitschia</taxon>
    </lineage>
</organism>
<evidence type="ECO:0000256" key="1">
    <source>
        <dbReference type="SAM" id="MobiDB-lite"/>
    </source>
</evidence>
<keyword evidence="3" id="KW-1185">Reference proteome</keyword>
<accession>A0AAV2KF14</accession>
<feature type="region of interest" description="Disordered" evidence="1">
    <location>
        <begin position="354"/>
        <end position="376"/>
    </location>
</feature>
<dbReference type="EMBL" id="OZ035839">
    <property type="protein sequence ID" value="CAL1586519.1"/>
    <property type="molecule type" value="Genomic_DNA"/>
</dbReference>
<proteinExistence type="predicted"/>
<dbReference type="AlphaFoldDB" id="A0AAV2KF14"/>
<feature type="compositionally biased region" description="Pro residues" evidence="1">
    <location>
        <begin position="360"/>
        <end position="369"/>
    </location>
</feature>
<feature type="region of interest" description="Disordered" evidence="1">
    <location>
        <begin position="477"/>
        <end position="505"/>
    </location>
</feature>
<name>A0AAV2KF14_KNICA</name>
<protein>
    <submittedName>
        <fullName evidence="2">Uncharacterized protein</fullName>
    </submittedName>
</protein>
<feature type="compositionally biased region" description="Polar residues" evidence="1">
    <location>
        <begin position="274"/>
        <end position="288"/>
    </location>
</feature>
<evidence type="ECO:0000313" key="2">
    <source>
        <dbReference type="EMBL" id="CAL1586519.1"/>
    </source>
</evidence>
<reference evidence="2 3" key="1">
    <citation type="submission" date="2024-04" db="EMBL/GenBank/DDBJ databases">
        <authorList>
            <person name="Waldvogel A.-M."/>
            <person name="Schoenle A."/>
        </authorList>
    </citation>
    <scope>NUCLEOTIDE SEQUENCE [LARGE SCALE GENOMIC DNA]</scope>
</reference>
<gene>
    <name evidence="2" type="ORF">KC01_LOCUS16567</name>
</gene>
<sequence>MATFDLGAFVAEPTSDVLDSCRKVDLLEIARHYEIPVSVTLRVGELREAVLAGLVASEVLVLPESSDLEQGVTAGGAVASPVRLGESADSPQPPVGSPKVLFGEAEEKVRVLSPTWSVHSPRDVRLDVRLARLKNEKEERERDFQLKRELELKRIELEAATAREVEFRSGVFPVAVRDQFPIDGVEFIMGNDIAGGEVYPSPKVVSRPILSTGKDELAEEHPEMFSVCVLTRAQSKKLAEEQGDVDLYDSVLAPVFSGVRAPPCGRPDDHARTKASSVKSTTAMSPPLTSGRGFYPQQVVLPPQGLFPQQVDYPPQGYYPQQVDYPPQGYYPQQVDYPPQGYYPQQVVLPPQVDIVDPDVQPPSPPPSSPAASCSSDFSASDFQSLEEFLDFFVQTLDSAPASPTTSPLQLSPVLLAVLLLLPSLPPPNMLPLQLGEAAPLVSCSLFLPLSFLLNLPAPLLPYDPPFPLSTLPLSSTSPPCLTLPSPSPPSSSSPLSSPSLSLSF</sequence>
<dbReference type="Proteomes" id="UP001497482">
    <property type="component" value="Chromosome 17"/>
</dbReference>
<feature type="compositionally biased region" description="Low complexity" evidence="1">
    <location>
        <begin position="493"/>
        <end position="505"/>
    </location>
</feature>
<feature type="region of interest" description="Disordered" evidence="1">
    <location>
        <begin position="263"/>
        <end position="291"/>
    </location>
</feature>
<evidence type="ECO:0000313" key="3">
    <source>
        <dbReference type="Proteomes" id="UP001497482"/>
    </source>
</evidence>
<feature type="region of interest" description="Disordered" evidence="1">
    <location>
        <begin position="311"/>
        <end position="336"/>
    </location>
</feature>